<gene>
    <name evidence="2" type="ORF">OTERR_15080</name>
</gene>
<dbReference type="KEGG" id="otr:OTERR_15080"/>
<evidence type="ECO:0000313" key="3">
    <source>
        <dbReference type="Proteomes" id="UP000323671"/>
    </source>
</evidence>
<proteinExistence type="predicted"/>
<dbReference type="AlphaFoldDB" id="A0A5C1E8L5"/>
<dbReference type="Proteomes" id="UP000323671">
    <property type="component" value="Chromosome"/>
</dbReference>
<dbReference type="EMBL" id="CP022579">
    <property type="protein sequence ID" value="QEL64984.1"/>
    <property type="molecule type" value="Genomic_DNA"/>
</dbReference>
<evidence type="ECO:0008006" key="4">
    <source>
        <dbReference type="Google" id="ProtNLM"/>
    </source>
</evidence>
<dbReference type="RefSeq" id="WP_054620980.1">
    <property type="nucleotide sequence ID" value="NZ_CP022579.1"/>
</dbReference>
<reference evidence="2 3" key="1">
    <citation type="submission" date="2017-07" db="EMBL/GenBank/DDBJ databases">
        <title>Complete genome sequence of Oryzomicrobium terrae TPP412.</title>
        <authorList>
            <person name="Chiu L.-W."/>
            <person name="Lo K.-J."/>
            <person name="Tsai Y.-M."/>
            <person name="Lin S.-S."/>
            <person name="Kuo C.-H."/>
            <person name="Liu C.-T."/>
        </authorList>
    </citation>
    <scope>NUCLEOTIDE SEQUENCE [LARGE SCALE GENOMIC DNA]</scope>
    <source>
        <strain evidence="2 3">TPP412</strain>
    </source>
</reference>
<organism evidence="2 3">
    <name type="scientific">Oryzomicrobium terrae</name>
    <dbReference type="NCBI Taxonomy" id="1735038"/>
    <lineage>
        <taxon>Bacteria</taxon>
        <taxon>Pseudomonadati</taxon>
        <taxon>Pseudomonadota</taxon>
        <taxon>Betaproteobacteria</taxon>
        <taxon>Rhodocyclales</taxon>
        <taxon>Rhodocyclaceae</taxon>
        <taxon>Oryzomicrobium</taxon>
    </lineage>
</organism>
<feature type="transmembrane region" description="Helical" evidence="1">
    <location>
        <begin position="56"/>
        <end position="75"/>
    </location>
</feature>
<evidence type="ECO:0000313" key="2">
    <source>
        <dbReference type="EMBL" id="QEL64984.1"/>
    </source>
</evidence>
<evidence type="ECO:0000256" key="1">
    <source>
        <dbReference type="SAM" id="Phobius"/>
    </source>
</evidence>
<protein>
    <recommendedName>
        <fullName evidence="4">Cobalt-precorrin 5A hydrolase</fullName>
    </recommendedName>
</protein>
<keyword evidence="1" id="KW-0812">Transmembrane</keyword>
<name>A0A5C1E8L5_9RHOO</name>
<sequence>MKRVICIGITLEHDLLRIATRLADRPGEEILFQTFASDAHGCAALAQALKRWETPLRLAVAAASAAAITLAIGLADTPRREVMLVSPAVAAQPADLARYASRAL</sequence>
<keyword evidence="3" id="KW-1185">Reference proteome</keyword>
<keyword evidence="1" id="KW-1133">Transmembrane helix</keyword>
<accession>A0A5C1E8L5</accession>
<keyword evidence="1" id="KW-0472">Membrane</keyword>